<dbReference type="InterPro" id="IPR050983">
    <property type="entry name" value="GST_Omega/HSP26"/>
</dbReference>
<accession>A0AAE0GUE2</accession>
<proteinExistence type="predicted"/>
<dbReference type="InterPro" id="IPR036282">
    <property type="entry name" value="Glutathione-S-Trfase_C_sf"/>
</dbReference>
<dbReference type="Gene3D" id="1.20.1050.10">
    <property type="match status" value="1"/>
</dbReference>
<dbReference type="SUPFAM" id="SSF47616">
    <property type="entry name" value="GST C-terminal domain-like"/>
    <property type="match status" value="1"/>
</dbReference>
<keyword evidence="3" id="KW-1185">Reference proteome</keyword>
<evidence type="ECO:0000313" key="3">
    <source>
        <dbReference type="Proteomes" id="UP001190700"/>
    </source>
</evidence>
<dbReference type="PANTHER" id="PTHR43968">
    <property type="match status" value="1"/>
</dbReference>
<dbReference type="Proteomes" id="UP001190700">
    <property type="component" value="Unassembled WGS sequence"/>
</dbReference>
<protein>
    <recommendedName>
        <fullName evidence="1">GST C-terminal domain-containing protein</fullName>
    </recommendedName>
</protein>
<evidence type="ECO:0000313" key="2">
    <source>
        <dbReference type="EMBL" id="KAK3284385.1"/>
    </source>
</evidence>
<feature type="domain" description="GST C-terminal" evidence="1">
    <location>
        <begin position="9"/>
        <end position="146"/>
    </location>
</feature>
<dbReference type="InterPro" id="IPR010987">
    <property type="entry name" value="Glutathione-S-Trfase_C-like"/>
</dbReference>
<name>A0AAE0GUE2_9CHLO</name>
<reference evidence="2 3" key="1">
    <citation type="journal article" date="2015" name="Genome Biol. Evol.">
        <title>Comparative Genomics of a Bacterivorous Green Alga Reveals Evolutionary Causalities and Consequences of Phago-Mixotrophic Mode of Nutrition.</title>
        <authorList>
            <person name="Burns J.A."/>
            <person name="Paasch A."/>
            <person name="Narechania A."/>
            <person name="Kim E."/>
        </authorList>
    </citation>
    <scope>NUCLEOTIDE SEQUENCE [LARGE SCALE GENOMIC DNA]</scope>
    <source>
        <strain evidence="2 3">PLY_AMNH</strain>
    </source>
</reference>
<dbReference type="Pfam" id="PF13410">
    <property type="entry name" value="GST_C_2"/>
    <property type="match status" value="1"/>
</dbReference>
<organism evidence="2 3">
    <name type="scientific">Cymbomonas tetramitiformis</name>
    <dbReference type="NCBI Taxonomy" id="36881"/>
    <lineage>
        <taxon>Eukaryota</taxon>
        <taxon>Viridiplantae</taxon>
        <taxon>Chlorophyta</taxon>
        <taxon>Pyramimonadophyceae</taxon>
        <taxon>Pyramimonadales</taxon>
        <taxon>Pyramimonadaceae</taxon>
        <taxon>Cymbomonas</taxon>
    </lineage>
</organism>
<gene>
    <name evidence="2" type="ORF">CYMTET_7962</name>
</gene>
<comment type="caution">
    <text evidence="2">The sequence shown here is derived from an EMBL/GenBank/DDBJ whole genome shotgun (WGS) entry which is preliminary data.</text>
</comment>
<dbReference type="EMBL" id="LGRX02002296">
    <property type="protein sequence ID" value="KAK3284385.1"/>
    <property type="molecule type" value="Genomic_DNA"/>
</dbReference>
<dbReference type="CDD" id="cd00299">
    <property type="entry name" value="GST_C_family"/>
    <property type="match status" value="1"/>
</dbReference>
<dbReference type="PROSITE" id="PS50405">
    <property type="entry name" value="GST_CTER"/>
    <property type="match status" value="1"/>
</dbReference>
<dbReference type="PANTHER" id="PTHR43968:SF6">
    <property type="entry name" value="GLUTATHIONE S-TRANSFERASE OMEGA"/>
    <property type="match status" value="1"/>
</dbReference>
<evidence type="ECO:0000259" key="1">
    <source>
        <dbReference type="PROSITE" id="PS50405"/>
    </source>
</evidence>
<dbReference type="AlphaFoldDB" id="A0AAE0GUE2"/>
<sequence length="156" mass="17646">MGTQLMPSSPLERARIDLFNELFSSLITAPSISLLRNMGDEEAERKAREELENGLRALDTFLLKNGSAQGGDYFLGGQFSMAEVMTGPFILRRMVTHAEFCDFDFREVCERHGLKRMLAWMEAVSQRPSLVETIPSDEELFDGTRSMMQMLKGVSK</sequence>
<dbReference type="GO" id="GO:0005737">
    <property type="term" value="C:cytoplasm"/>
    <property type="evidence" value="ECO:0007669"/>
    <property type="project" value="TreeGrafter"/>
</dbReference>